<dbReference type="EMBL" id="NMVO01000001">
    <property type="protein sequence ID" value="OYO17874.1"/>
    <property type="molecule type" value="Genomic_DNA"/>
</dbReference>
<dbReference type="Pfam" id="PF09423">
    <property type="entry name" value="PhoD"/>
    <property type="match status" value="1"/>
</dbReference>
<accession>A0A4R6LT26</accession>
<dbReference type="Proteomes" id="UP000215896">
    <property type="component" value="Unassembled WGS sequence"/>
</dbReference>
<sequence>MSLDRLPSLSRRGFLGLGAGAAAVLAVGNAPSAYADPLKQELFTLGVASGDPRPDSVVLWTRLAAAPLALDGLGGMPDRKIPVHWQVAEDERFARVVRQGTELATRDWAHSVHAEVTGLRPDREYFYRFRVQGQQFSPIGRTRTAPAEGADNSAFTFGFTSCSNLPAGYFTAYRHMAEDNLALIVHLGDYLYEGEGRSALPGRSHSSGAEMFTLGDYRARYSQYKTDPDLQAAHAAAAWVHVNDDHEVENNWAGDYSQPDNEPDQDPAVFRQRRAAAYKAMYENLPYRPSSTPQGPDMQVYRQLRFGRLLDLDMLDTRQFRSRQLQGCVGDCTARWDDSRTMLGSRQHEWLLDKLGTSQAQWKVLGNQLITFDADSVAGPGQDFSEDNWNGYAAARQSLYQGIVDRGVDNLVIVTGDAHRNAASDLKLKFYEESSPTIGAEFLGTSISSGGDGSDSDARGRLWLAENPHIKFANAQRGYQRVRVSKEQLLVDYRVVDYVTRPGAPIRDRATLTVRDGRPGIADVAG</sequence>
<dbReference type="Pfam" id="PF16655">
    <property type="entry name" value="PhoD_N"/>
    <property type="match status" value="1"/>
</dbReference>
<dbReference type="CDD" id="cd07389">
    <property type="entry name" value="MPP_PhoD"/>
    <property type="match status" value="1"/>
</dbReference>
<keyword evidence="4" id="KW-1185">Reference proteome</keyword>
<dbReference type="InterPro" id="IPR018946">
    <property type="entry name" value="PhoD-like_MPP"/>
</dbReference>
<gene>
    <name evidence="3" type="ORF">CGZ94_03135</name>
</gene>
<comment type="caution">
    <text evidence="3">The sequence shown here is derived from an EMBL/GenBank/DDBJ whole genome shotgun (WGS) entry which is preliminary data.</text>
</comment>
<evidence type="ECO:0000313" key="3">
    <source>
        <dbReference type="EMBL" id="OYO17874.1"/>
    </source>
</evidence>
<dbReference type="InterPro" id="IPR052900">
    <property type="entry name" value="Phospholipid_Metab_Enz"/>
</dbReference>
<dbReference type="PANTHER" id="PTHR43606:SF2">
    <property type="entry name" value="ALKALINE PHOSPHATASE FAMILY PROTEIN (AFU_ORTHOLOGUE AFUA_5G03860)"/>
    <property type="match status" value="1"/>
</dbReference>
<dbReference type="AlphaFoldDB" id="A0A255GWM1"/>
<dbReference type="InterPro" id="IPR032093">
    <property type="entry name" value="PhoD_N"/>
</dbReference>
<evidence type="ECO:0000259" key="1">
    <source>
        <dbReference type="Pfam" id="PF09423"/>
    </source>
</evidence>
<dbReference type="InterPro" id="IPR029052">
    <property type="entry name" value="Metallo-depent_PP-like"/>
</dbReference>
<organism evidence="3 4">
    <name type="scientific">Enemella evansiae</name>
    <dbReference type="NCBI Taxonomy" id="2016499"/>
    <lineage>
        <taxon>Bacteria</taxon>
        <taxon>Bacillati</taxon>
        <taxon>Actinomycetota</taxon>
        <taxon>Actinomycetes</taxon>
        <taxon>Propionibacteriales</taxon>
        <taxon>Propionibacteriaceae</taxon>
        <taxon>Enemella</taxon>
    </lineage>
</organism>
<proteinExistence type="predicted"/>
<feature type="domain" description="Phospholipase D N-terminal" evidence="2">
    <location>
        <begin position="45"/>
        <end position="144"/>
    </location>
</feature>
<dbReference type="SUPFAM" id="SSF56300">
    <property type="entry name" value="Metallo-dependent phosphatases"/>
    <property type="match status" value="1"/>
</dbReference>
<dbReference type="InterPro" id="IPR006311">
    <property type="entry name" value="TAT_signal"/>
</dbReference>
<dbReference type="OrthoDB" id="327733at2"/>
<dbReference type="RefSeq" id="WP_094404656.1">
    <property type="nucleotide sequence ID" value="NZ_NMVO01000001.1"/>
</dbReference>
<name>A0A255GWM1_9ACTN</name>
<reference evidence="3 4" key="1">
    <citation type="submission" date="2017-07" db="EMBL/GenBank/DDBJ databases">
        <title>Draft whole genome sequences of clinical Proprionibacteriaceae strains.</title>
        <authorList>
            <person name="Bernier A.-M."/>
            <person name="Bernard K."/>
            <person name="Domingo M.-C."/>
        </authorList>
    </citation>
    <scope>NUCLEOTIDE SEQUENCE [LARGE SCALE GENOMIC DNA]</scope>
    <source>
        <strain evidence="3 4">NML 030167</strain>
    </source>
</reference>
<protein>
    <submittedName>
        <fullName evidence="3">Alkaline phosphatase</fullName>
    </submittedName>
</protein>
<accession>A0A255GWM1</accession>
<dbReference type="PROSITE" id="PS51318">
    <property type="entry name" value="TAT"/>
    <property type="match status" value="1"/>
</dbReference>
<dbReference type="PANTHER" id="PTHR43606">
    <property type="entry name" value="PHOSPHATASE, PUTATIVE (AFU_ORTHOLOGUE AFUA_6G08710)-RELATED"/>
    <property type="match status" value="1"/>
</dbReference>
<dbReference type="Gene3D" id="2.60.40.380">
    <property type="entry name" value="Purple acid phosphatase-like, N-terminal"/>
    <property type="match status" value="1"/>
</dbReference>
<feature type="domain" description="PhoD-like phosphatase metallophosphatase" evidence="1">
    <location>
        <begin position="157"/>
        <end position="492"/>
    </location>
</feature>
<evidence type="ECO:0000259" key="2">
    <source>
        <dbReference type="Pfam" id="PF16655"/>
    </source>
</evidence>
<dbReference type="Gene3D" id="3.60.21.70">
    <property type="entry name" value="PhoD-like phosphatase"/>
    <property type="match status" value="1"/>
</dbReference>
<evidence type="ECO:0000313" key="4">
    <source>
        <dbReference type="Proteomes" id="UP000215896"/>
    </source>
</evidence>
<dbReference type="InterPro" id="IPR038607">
    <property type="entry name" value="PhoD-like_sf"/>
</dbReference>